<proteinExistence type="predicted"/>
<feature type="region of interest" description="Disordered" evidence="1">
    <location>
        <begin position="1"/>
        <end position="20"/>
    </location>
</feature>
<evidence type="ECO:0000313" key="4">
    <source>
        <dbReference type="Proteomes" id="UP000008810"/>
    </source>
</evidence>
<evidence type="ECO:0000313" key="2">
    <source>
        <dbReference type="EMBL" id="KQK04617.1"/>
    </source>
</evidence>
<organism evidence="2">
    <name type="scientific">Brachypodium distachyon</name>
    <name type="common">Purple false brome</name>
    <name type="synonym">Trachynia distachya</name>
    <dbReference type="NCBI Taxonomy" id="15368"/>
    <lineage>
        <taxon>Eukaryota</taxon>
        <taxon>Viridiplantae</taxon>
        <taxon>Streptophyta</taxon>
        <taxon>Embryophyta</taxon>
        <taxon>Tracheophyta</taxon>
        <taxon>Spermatophyta</taxon>
        <taxon>Magnoliopsida</taxon>
        <taxon>Liliopsida</taxon>
        <taxon>Poales</taxon>
        <taxon>Poaceae</taxon>
        <taxon>BOP clade</taxon>
        <taxon>Pooideae</taxon>
        <taxon>Stipodae</taxon>
        <taxon>Brachypodieae</taxon>
        <taxon>Brachypodium</taxon>
    </lineage>
</organism>
<dbReference type="InParanoid" id="A0A0Q3K1K1"/>
<feature type="compositionally biased region" description="Basic and acidic residues" evidence="1">
    <location>
        <begin position="1"/>
        <end position="13"/>
    </location>
</feature>
<dbReference type="EMBL" id="CM000881">
    <property type="protein sequence ID" value="KQK04617.1"/>
    <property type="molecule type" value="Genomic_DNA"/>
</dbReference>
<gene>
    <name evidence="2" type="ORF">BRADI_2g14665v3</name>
</gene>
<accession>A0A0Q3K1K1</accession>
<dbReference type="Proteomes" id="UP000008810">
    <property type="component" value="Chromosome 2"/>
</dbReference>
<reference evidence="2 3" key="1">
    <citation type="journal article" date="2010" name="Nature">
        <title>Genome sequencing and analysis of the model grass Brachypodium distachyon.</title>
        <authorList>
            <consortium name="International Brachypodium Initiative"/>
        </authorList>
    </citation>
    <scope>NUCLEOTIDE SEQUENCE [LARGE SCALE GENOMIC DNA]</scope>
    <source>
        <strain evidence="2 3">Bd21</strain>
    </source>
</reference>
<dbReference type="AlphaFoldDB" id="A0A0Q3K1K1"/>
<protein>
    <submittedName>
        <fullName evidence="2 3">Uncharacterized protein</fullName>
    </submittedName>
</protein>
<dbReference type="EnsemblPlants" id="KQK04617">
    <property type="protein sequence ID" value="KQK04617"/>
    <property type="gene ID" value="BRADI_2g14665v3"/>
</dbReference>
<reference evidence="3" key="3">
    <citation type="submission" date="2018-08" db="UniProtKB">
        <authorList>
            <consortium name="EnsemblPlants"/>
        </authorList>
    </citation>
    <scope>IDENTIFICATION</scope>
    <source>
        <strain evidence="3">cv. Bd21</strain>
    </source>
</reference>
<reference evidence="2" key="2">
    <citation type="submission" date="2017-06" db="EMBL/GenBank/DDBJ databases">
        <title>WGS assembly of Brachypodium distachyon.</title>
        <authorList>
            <consortium name="The International Brachypodium Initiative"/>
            <person name="Lucas S."/>
            <person name="Harmon-Smith M."/>
            <person name="Lail K."/>
            <person name="Tice H."/>
            <person name="Grimwood J."/>
            <person name="Bruce D."/>
            <person name="Barry K."/>
            <person name="Shu S."/>
            <person name="Lindquist E."/>
            <person name="Wang M."/>
            <person name="Pitluck S."/>
            <person name="Vogel J.P."/>
            <person name="Garvin D.F."/>
            <person name="Mockler T.C."/>
            <person name="Schmutz J."/>
            <person name="Rokhsar D."/>
            <person name="Bevan M.W."/>
        </authorList>
    </citation>
    <scope>NUCLEOTIDE SEQUENCE</scope>
    <source>
        <strain evidence="2">Bd21</strain>
    </source>
</reference>
<sequence length="75" mass="8203">MGYDKVEGSKERSAQISSSQHHYYRNGGIDDLFTIGGSLAAPDKMDAWEVVVRHCSETLVSLYETQGEAGCSSMD</sequence>
<dbReference type="Gramene" id="KQK04617">
    <property type="protein sequence ID" value="KQK04617"/>
    <property type="gene ID" value="BRADI_2g14665v3"/>
</dbReference>
<name>A0A0Q3K1K1_BRADI</name>
<evidence type="ECO:0000256" key="1">
    <source>
        <dbReference type="SAM" id="MobiDB-lite"/>
    </source>
</evidence>
<keyword evidence="4" id="KW-1185">Reference proteome</keyword>
<evidence type="ECO:0000313" key="3">
    <source>
        <dbReference type="EnsemblPlants" id="KQK04617"/>
    </source>
</evidence>